<name>A0A2B7YLX8_POLH7</name>
<keyword evidence="4" id="KW-1185">Reference proteome</keyword>
<comment type="similarity">
    <text evidence="1">Belongs to the UPF0045 family.</text>
</comment>
<evidence type="ECO:0000256" key="1">
    <source>
        <dbReference type="ARBA" id="ARBA00010272"/>
    </source>
</evidence>
<proteinExistence type="inferred from homology"/>
<evidence type="ECO:0000313" key="4">
    <source>
        <dbReference type="Proteomes" id="UP000224634"/>
    </source>
</evidence>
<sequence length="115" mass="12613">MESITQSHPYSTPSHCTADFCLIPIGTSSPSVSQQVADVQRLIEKSGVKFVMHSAGTTLEGPWDKVLNVIGQAHTMLHNQGIVRIQTDIRVGSRTDKKQSMEDKVAVVERLLGKK</sequence>
<dbReference type="InterPro" id="IPR029756">
    <property type="entry name" value="MTH1187/YkoF-like"/>
</dbReference>
<accession>A0A2B7YLX8</accession>
<comment type="caution">
    <text evidence="3">The sequence shown here is derived from an EMBL/GenBank/DDBJ whole genome shotgun (WGS) entry which is preliminary data.</text>
</comment>
<organism evidence="3 4">
    <name type="scientific">Polytolypa hystricis (strain UAMH7299)</name>
    <dbReference type="NCBI Taxonomy" id="1447883"/>
    <lineage>
        <taxon>Eukaryota</taxon>
        <taxon>Fungi</taxon>
        <taxon>Dikarya</taxon>
        <taxon>Ascomycota</taxon>
        <taxon>Pezizomycotina</taxon>
        <taxon>Eurotiomycetes</taxon>
        <taxon>Eurotiomycetidae</taxon>
        <taxon>Onygenales</taxon>
        <taxon>Onygenales incertae sedis</taxon>
        <taxon>Polytolypa</taxon>
    </lineage>
</organism>
<dbReference type="NCBIfam" id="TIGR00106">
    <property type="entry name" value="MTH1187 family thiamine-binding protein"/>
    <property type="match status" value="1"/>
</dbReference>
<dbReference type="InterPro" id="IPR002767">
    <property type="entry name" value="Thiamine_BP"/>
</dbReference>
<dbReference type="PANTHER" id="PTHR33777">
    <property type="entry name" value="UPF0045 PROTEIN ECM15"/>
    <property type="match status" value="1"/>
</dbReference>
<dbReference type="AlphaFoldDB" id="A0A2B7YLX8"/>
<evidence type="ECO:0000313" key="3">
    <source>
        <dbReference type="EMBL" id="PGH21627.1"/>
    </source>
</evidence>
<dbReference type="Proteomes" id="UP000224634">
    <property type="component" value="Unassembled WGS sequence"/>
</dbReference>
<dbReference type="SUPFAM" id="SSF89957">
    <property type="entry name" value="MTH1187/YkoF-like"/>
    <property type="match status" value="1"/>
</dbReference>
<dbReference type="InterPro" id="IPR051614">
    <property type="entry name" value="UPF0045_domain"/>
</dbReference>
<dbReference type="OrthoDB" id="5587367at2759"/>
<dbReference type="PANTHER" id="PTHR33777:SF1">
    <property type="entry name" value="UPF0045 PROTEIN ECM15"/>
    <property type="match status" value="1"/>
</dbReference>
<dbReference type="GO" id="GO:0005829">
    <property type="term" value="C:cytosol"/>
    <property type="evidence" value="ECO:0007669"/>
    <property type="project" value="TreeGrafter"/>
</dbReference>
<dbReference type="Gene3D" id="3.30.70.930">
    <property type="match status" value="1"/>
</dbReference>
<reference evidence="3 4" key="1">
    <citation type="submission" date="2017-10" db="EMBL/GenBank/DDBJ databases">
        <title>Comparative genomics in systemic dimorphic fungi from Ajellomycetaceae.</title>
        <authorList>
            <person name="Munoz J.F."/>
            <person name="Mcewen J.G."/>
            <person name="Clay O.K."/>
            <person name="Cuomo C.A."/>
        </authorList>
    </citation>
    <scope>NUCLEOTIDE SEQUENCE [LARGE SCALE GENOMIC DNA]</scope>
    <source>
        <strain evidence="3 4">UAMH7299</strain>
    </source>
</reference>
<evidence type="ECO:0000259" key="2">
    <source>
        <dbReference type="Pfam" id="PF01910"/>
    </source>
</evidence>
<feature type="domain" description="Thiamine-binding protein" evidence="2">
    <location>
        <begin position="18"/>
        <end position="109"/>
    </location>
</feature>
<dbReference type="Pfam" id="PF01910">
    <property type="entry name" value="Thiamine_BP"/>
    <property type="match status" value="1"/>
</dbReference>
<protein>
    <recommendedName>
        <fullName evidence="2">Thiamine-binding protein domain-containing protein</fullName>
    </recommendedName>
</protein>
<gene>
    <name evidence="3" type="ORF">AJ80_03060</name>
</gene>
<dbReference type="EMBL" id="PDNA01000032">
    <property type="protein sequence ID" value="PGH21627.1"/>
    <property type="molecule type" value="Genomic_DNA"/>
</dbReference>